<dbReference type="OrthoDB" id="4181579at2759"/>
<sequence length="163" mass="17746">MQTVASLGGGKVRFFGSIDYLPYISDFVQGLDWTDVLLHVSFFLDLIPNETTILEITPFLHTLPREEALNHIISIADTKVLHALAIDREKLRLVTGIAEAFRASVSGYDPTPRDKGRETVVCGIVFGGSAGYAARGRGGEHWGGGEMVDDGGGDEEEAVRFHQ</sequence>
<gene>
    <name evidence="2" type="ORF">GJ744_011149</name>
</gene>
<proteinExistence type="predicted"/>
<dbReference type="AlphaFoldDB" id="A0A8H7E3M3"/>
<name>A0A8H7E3M3_9EURO</name>
<comment type="caution">
    <text evidence="2">The sequence shown here is derived from an EMBL/GenBank/DDBJ whole genome shotgun (WGS) entry which is preliminary data.</text>
</comment>
<evidence type="ECO:0000313" key="3">
    <source>
        <dbReference type="Proteomes" id="UP000606974"/>
    </source>
</evidence>
<evidence type="ECO:0000256" key="1">
    <source>
        <dbReference type="SAM" id="MobiDB-lite"/>
    </source>
</evidence>
<dbReference type="EMBL" id="JAACFV010000078">
    <property type="protein sequence ID" value="KAF7506908.1"/>
    <property type="molecule type" value="Genomic_DNA"/>
</dbReference>
<reference evidence="2" key="1">
    <citation type="submission" date="2020-02" db="EMBL/GenBank/DDBJ databases">
        <authorList>
            <person name="Palmer J.M."/>
        </authorList>
    </citation>
    <scope>NUCLEOTIDE SEQUENCE</scope>
    <source>
        <strain evidence="2">EPUS1.4</strain>
        <tissue evidence="2">Thallus</tissue>
    </source>
</reference>
<organism evidence="2 3">
    <name type="scientific">Endocarpon pusillum</name>
    <dbReference type="NCBI Taxonomy" id="364733"/>
    <lineage>
        <taxon>Eukaryota</taxon>
        <taxon>Fungi</taxon>
        <taxon>Dikarya</taxon>
        <taxon>Ascomycota</taxon>
        <taxon>Pezizomycotina</taxon>
        <taxon>Eurotiomycetes</taxon>
        <taxon>Chaetothyriomycetidae</taxon>
        <taxon>Verrucariales</taxon>
        <taxon>Verrucariaceae</taxon>
        <taxon>Endocarpon</taxon>
    </lineage>
</organism>
<evidence type="ECO:0000313" key="2">
    <source>
        <dbReference type="EMBL" id="KAF7506908.1"/>
    </source>
</evidence>
<feature type="region of interest" description="Disordered" evidence="1">
    <location>
        <begin position="141"/>
        <end position="163"/>
    </location>
</feature>
<dbReference type="Proteomes" id="UP000606974">
    <property type="component" value="Unassembled WGS sequence"/>
</dbReference>
<accession>A0A8H7E3M3</accession>
<protein>
    <submittedName>
        <fullName evidence="2">Uncharacterized protein</fullName>
    </submittedName>
</protein>
<keyword evidence="3" id="KW-1185">Reference proteome</keyword>
<feature type="compositionally biased region" description="Acidic residues" evidence="1">
    <location>
        <begin position="147"/>
        <end position="157"/>
    </location>
</feature>